<proteinExistence type="predicted"/>
<protein>
    <recommendedName>
        <fullName evidence="1">Lcl C-terminal domain-containing protein</fullName>
    </recommendedName>
</protein>
<keyword evidence="3" id="KW-1185">Reference proteome</keyword>
<sequence length="154" mass="17580">IWLKNANCFGVETWDKARDLVKQLNSNKCGLRDNSKPGDWRLPTKYEWQVMMNARYRNPSLSNGDGTGKWTEGDVFSDVPSAKYWSSTESKSQTDKKSLRWSVFLSDGRFIDYAKTNKLHVWPVRGKIPAKAFTDNGNGTVTDNRTGLIWLKNA</sequence>
<reference evidence="2 3" key="1">
    <citation type="submission" date="2016-05" db="EMBL/GenBank/DDBJ databases">
        <title>Single-cell genome of chain-forming Candidatus Thiomargarita nelsonii and comparison to other large sulfur-oxidizing bacteria.</title>
        <authorList>
            <person name="Winkel M."/>
            <person name="Salman V."/>
            <person name="Woyke T."/>
            <person name="Schulz-Vogt H."/>
            <person name="Richter M."/>
            <person name="Flood B."/>
            <person name="Bailey J."/>
            <person name="Amann R."/>
            <person name="Mussmann M."/>
        </authorList>
    </citation>
    <scope>NUCLEOTIDE SEQUENCE [LARGE SCALE GENOMIC DNA]</scope>
    <source>
        <strain evidence="2 3">THI036</strain>
    </source>
</reference>
<feature type="domain" description="Lcl C-terminal" evidence="1">
    <location>
        <begin position="1"/>
        <end position="125"/>
    </location>
</feature>
<feature type="non-terminal residue" evidence="2">
    <location>
        <position position="1"/>
    </location>
</feature>
<dbReference type="Pfam" id="PF07603">
    <property type="entry name" value="Lcl_C"/>
    <property type="match status" value="1"/>
</dbReference>
<name>A0A176RXE8_9GAMM</name>
<accession>A0A176RXE8</accession>
<dbReference type="Proteomes" id="UP000076962">
    <property type="component" value="Unassembled WGS sequence"/>
</dbReference>
<evidence type="ECO:0000313" key="3">
    <source>
        <dbReference type="Proteomes" id="UP000076962"/>
    </source>
</evidence>
<dbReference type="InterPro" id="IPR011460">
    <property type="entry name" value="Lcl_C"/>
</dbReference>
<dbReference type="AlphaFoldDB" id="A0A176RXE8"/>
<evidence type="ECO:0000259" key="1">
    <source>
        <dbReference type="Pfam" id="PF07603"/>
    </source>
</evidence>
<comment type="caution">
    <text evidence="2">The sequence shown here is derived from an EMBL/GenBank/DDBJ whole genome shotgun (WGS) entry which is preliminary data.</text>
</comment>
<gene>
    <name evidence="2" type="ORF">THIOM_003908</name>
</gene>
<evidence type="ECO:0000313" key="2">
    <source>
        <dbReference type="EMBL" id="OAD20394.1"/>
    </source>
</evidence>
<organism evidence="2 3">
    <name type="scientific">Candidatus Thiomargarita nelsonii</name>
    <dbReference type="NCBI Taxonomy" id="1003181"/>
    <lineage>
        <taxon>Bacteria</taxon>
        <taxon>Pseudomonadati</taxon>
        <taxon>Pseudomonadota</taxon>
        <taxon>Gammaproteobacteria</taxon>
        <taxon>Thiotrichales</taxon>
        <taxon>Thiotrichaceae</taxon>
        <taxon>Thiomargarita</taxon>
    </lineage>
</organism>
<dbReference type="EMBL" id="LUTY01002409">
    <property type="protein sequence ID" value="OAD20394.1"/>
    <property type="molecule type" value="Genomic_DNA"/>
</dbReference>